<sequence>MSGACEVMKLWGHFFAHAGRPSPSPLHAPQNQHIWCSCVIVDSDGDDRYGNLRLDHQADISYEPPLQSNVMSAAARGVETEDKGANSNCNDDAYAAAACGGSIAVRGDLKER</sequence>
<dbReference type="VEuPathDB" id="ToxoDB:ETH_00031240"/>
<dbReference type="EMBL" id="HG675748">
    <property type="protein sequence ID" value="CDJ42953.1"/>
    <property type="molecule type" value="Genomic_DNA"/>
</dbReference>
<gene>
    <name evidence="1" type="ORF">ETH_00031240</name>
</gene>
<evidence type="ECO:0000313" key="2">
    <source>
        <dbReference type="Proteomes" id="UP000030747"/>
    </source>
</evidence>
<proteinExistence type="predicted"/>
<dbReference type="GeneID" id="25255321"/>
<dbReference type="RefSeq" id="XP_013233703.1">
    <property type="nucleotide sequence ID" value="XM_013378249.1"/>
</dbReference>
<dbReference type="VEuPathDB" id="ToxoDB:ETH2_1575300"/>
<dbReference type="Proteomes" id="UP000030747">
    <property type="component" value="Unassembled WGS sequence"/>
</dbReference>
<reference evidence="1" key="2">
    <citation type="submission" date="2013-10" db="EMBL/GenBank/DDBJ databases">
        <authorList>
            <person name="Aslett M."/>
        </authorList>
    </citation>
    <scope>NUCLEOTIDE SEQUENCE [LARGE SCALE GENOMIC DNA]</scope>
    <source>
        <strain evidence="1">Houghton</strain>
    </source>
</reference>
<keyword evidence="2" id="KW-1185">Reference proteome</keyword>
<dbReference type="AlphaFoldDB" id="U6L188"/>
<evidence type="ECO:0000313" key="1">
    <source>
        <dbReference type="EMBL" id="CDJ42953.1"/>
    </source>
</evidence>
<name>U6L188_EIMTE</name>
<protein>
    <submittedName>
        <fullName evidence="1">Uncharacterized protein</fullName>
    </submittedName>
</protein>
<accession>U6L188</accession>
<organism evidence="1 2">
    <name type="scientific">Eimeria tenella</name>
    <name type="common">Coccidian parasite</name>
    <dbReference type="NCBI Taxonomy" id="5802"/>
    <lineage>
        <taxon>Eukaryota</taxon>
        <taxon>Sar</taxon>
        <taxon>Alveolata</taxon>
        <taxon>Apicomplexa</taxon>
        <taxon>Conoidasida</taxon>
        <taxon>Coccidia</taxon>
        <taxon>Eucoccidiorida</taxon>
        <taxon>Eimeriorina</taxon>
        <taxon>Eimeriidae</taxon>
        <taxon>Eimeria</taxon>
    </lineage>
</organism>
<reference evidence="1" key="1">
    <citation type="submission" date="2013-10" db="EMBL/GenBank/DDBJ databases">
        <title>Genomic analysis of the causative agents of coccidiosis in chickens.</title>
        <authorList>
            <person name="Reid A.J."/>
            <person name="Blake D."/>
            <person name="Billington K."/>
            <person name="Browne H."/>
            <person name="Dunn M."/>
            <person name="Hung S."/>
            <person name="Kawahara F."/>
            <person name="Miranda-Saavedra D."/>
            <person name="Mourier T."/>
            <person name="Nagra H."/>
            <person name="Otto T.D."/>
            <person name="Rawlings N."/>
            <person name="Sanchez A."/>
            <person name="Sanders M."/>
            <person name="Subramaniam C."/>
            <person name="Tay Y."/>
            <person name="Dear P."/>
            <person name="Doerig C."/>
            <person name="Gruber A."/>
            <person name="Parkinson J."/>
            <person name="Shirley M."/>
            <person name="Wan K.L."/>
            <person name="Berriman M."/>
            <person name="Tomley F."/>
            <person name="Pain A."/>
        </authorList>
    </citation>
    <scope>NUCLEOTIDE SEQUENCE [LARGE SCALE GENOMIC DNA]</scope>
    <source>
        <strain evidence="1">Houghton</strain>
    </source>
</reference>